<organism evidence="1 2">
    <name type="scientific">Rufibacter tibetensis</name>
    <dbReference type="NCBI Taxonomy" id="512763"/>
    <lineage>
        <taxon>Bacteria</taxon>
        <taxon>Pseudomonadati</taxon>
        <taxon>Bacteroidota</taxon>
        <taxon>Cytophagia</taxon>
        <taxon>Cytophagales</taxon>
        <taxon>Hymenobacteraceae</taxon>
        <taxon>Rufibacter</taxon>
    </lineage>
</organism>
<dbReference type="RefSeq" id="WP_062542433.1">
    <property type="nucleotide sequence ID" value="NZ_CP012643.1"/>
</dbReference>
<protein>
    <submittedName>
        <fullName evidence="1">Uncharacterized protein</fullName>
    </submittedName>
</protein>
<proteinExistence type="predicted"/>
<dbReference type="STRING" id="512763.DC20_02785"/>
<name>A0A0P0CPA3_9BACT</name>
<accession>A0A0P0CPA3</accession>
<gene>
    <name evidence="1" type="ORF">DC20_02785</name>
</gene>
<dbReference type="KEGG" id="rti:DC20_02785"/>
<keyword evidence="2" id="KW-1185">Reference proteome</keyword>
<evidence type="ECO:0000313" key="1">
    <source>
        <dbReference type="EMBL" id="ALI98099.1"/>
    </source>
</evidence>
<dbReference type="Proteomes" id="UP000061382">
    <property type="component" value="Chromosome"/>
</dbReference>
<dbReference type="EMBL" id="CP012643">
    <property type="protein sequence ID" value="ALI98099.1"/>
    <property type="molecule type" value="Genomic_DNA"/>
</dbReference>
<dbReference type="PATRIC" id="fig|512763.3.peg.619"/>
<reference evidence="1 2" key="1">
    <citation type="submission" date="2015-08" db="EMBL/GenBank/DDBJ databases">
        <title>Complete genome sequence of Rufibacter tibetensis strain 1351t, a radiation-resistant bacterium from tibet plateau.</title>
        <authorList>
            <person name="Dai J."/>
        </authorList>
    </citation>
    <scope>NUCLEOTIDE SEQUENCE [LARGE SCALE GENOMIC DNA]</scope>
    <source>
        <strain evidence="1 2">1351</strain>
    </source>
</reference>
<evidence type="ECO:0000313" key="2">
    <source>
        <dbReference type="Proteomes" id="UP000061382"/>
    </source>
</evidence>
<dbReference type="AlphaFoldDB" id="A0A0P0CPA3"/>
<sequence>MVMILVDEVLHTVGRSIFFKTYDTVKDLYGMHINMGGTSLEPAFLHIFPYQKGKFVVVDQLEQYYGIDLKGRRVELPTEEEEAWRSVIIKSSVCNCRRTNTQAGCRYCGGQGSIRNSFGIKLISSLLY</sequence>